<dbReference type="EMBL" id="CAJGYO010000017">
    <property type="protein sequence ID" value="CAD6334143.1"/>
    <property type="molecule type" value="Genomic_DNA"/>
</dbReference>
<sequence length="487" mass="54441">MGIRSLDQQVSSILPSWVVVDQGIDRKALASFRHDDDPSTAEARASNGEIVRVSFTVRPLPGASRLWVHWPEGRKPSGWNRVVAAHGNAVLFRLEVDFEGLPSSCSAIDHFIYWASPSGPWISLLPRWYSTEEEIEAAPVGSWRRNPWMTLGRRGTGLLLDCDTGDFVVAELHLDLDRLEDVDAPLEAQLLRLCSDRGKIAAGAAGEWEWEVKHAGARGGKAKFSDLLCWWEASMVVPYRSYLCWVDYSRGVIFCNVGHSSPDLQYLSLPVDHLEWLVRVPAENIRGWPQASRAVCVTKNGAMMKFINIARSDGMLSGESEHGCRFTITVSTLMHHGQDDMGWVTDTTIQAAQLWDMEGYDDQLPCVVPQFPLVSMDDPNTIYFVLKERHTVSAWVVALDVDSSKVLWYKDIQATPSDEDAETAPSNIFCSLAFFPTEFTKHLQKAAPVPPGPNRWPEGCLCMGAPKCRNNWGHERGICSAFPYMSF</sequence>
<gene>
    <name evidence="2" type="ORF">NCGR_LOCUS58241</name>
</gene>
<dbReference type="OrthoDB" id="685663at2759"/>
<dbReference type="AlphaFoldDB" id="A0A811RZ66"/>
<evidence type="ECO:0000259" key="1">
    <source>
        <dbReference type="Pfam" id="PF07762"/>
    </source>
</evidence>
<dbReference type="InterPro" id="IPR011676">
    <property type="entry name" value="DUF1618"/>
</dbReference>
<dbReference type="Proteomes" id="UP000604825">
    <property type="component" value="Unassembled WGS sequence"/>
</dbReference>
<keyword evidence="3" id="KW-1185">Reference proteome</keyword>
<proteinExistence type="predicted"/>
<comment type="caution">
    <text evidence="2">The sequence shown here is derived from an EMBL/GenBank/DDBJ whole genome shotgun (WGS) entry which is preliminary data.</text>
</comment>
<reference evidence="2" key="1">
    <citation type="submission" date="2020-10" db="EMBL/GenBank/DDBJ databases">
        <authorList>
            <person name="Han B."/>
            <person name="Lu T."/>
            <person name="Zhao Q."/>
            <person name="Huang X."/>
            <person name="Zhao Y."/>
        </authorList>
    </citation>
    <scope>NUCLEOTIDE SEQUENCE</scope>
</reference>
<evidence type="ECO:0000313" key="3">
    <source>
        <dbReference type="Proteomes" id="UP000604825"/>
    </source>
</evidence>
<evidence type="ECO:0000313" key="2">
    <source>
        <dbReference type="EMBL" id="CAD6334143.1"/>
    </source>
</evidence>
<dbReference type="Pfam" id="PF07762">
    <property type="entry name" value="DUF1618"/>
    <property type="match status" value="1"/>
</dbReference>
<dbReference type="PANTHER" id="PTHR33074">
    <property type="entry name" value="EXPRESSED PROTEIN-RELATED"/>
    <property type="match status" value="1"/>
</dbReference>
<organism evidence="2 3">
    <name type="scientific">Miscanthus lutarioriparius</name>
    <dbReference type="NCBI Taxonomy" id="422564"/>
    <lineage>
        <taxon>Eukaryota</taxon>
        <taxon>Viridiplantae</taxon>
        <taxon>Streptophyta</taxon>
        <taxon>Embryophyta</taxon>
        <taxon>Tracheophyta</taxon>
        <taxon>Spermatophyta</taxon>
        <taxon>Magnoliopsida</taxon>
        <taxon>Liliopsida</taxon>
        <taxon>Poales</taxon>
        <taxon>Poaceae</taxon>
        <taxon>PACMAD clade</taxon>
        <taxon>Panicoideae</taxon>
        <taxon>Andropogonodae</taxon>
        <taxon>Andropogoneae</taxon>
        <taxon>Saccharinae</taxon>
        <taxon>Miscanthus</taxon>
    </lineage>
</organism>
<accession>A0A811RZ66</accession>
<name>A0A811RZ66_9POAL</name>
<feature type="domain" description="DUF1618" evidence="1">
    <location>
        <begin position="245"/>
        <end position="383"/>
    </location>
</feature>
<protein>
    <recommendedName>
        <fullName evidence="1">DUF1618 domain-containing protein</fullName>
    </recommendedName>
</protein>
<dbReference type="PANTHER" id="PTHR33074:SF53">
    <property type="entry name" value="DUF1618 DOMAIN-CONTAINING PROTEIN"/>
    <property type="match status" value="1"/>
</dbReference>